<dbReference type="Pfam" id="PF18962">
    <property type="entry name" value="Por_Secre_tail"/>
    <property type="match status" value="1"/>
</dbReference>
<dbReference type="Pfam" id="PF13365">
    <property type="entry name" value="Trypsin_2"/>
    <property type="match status" value="1"/>
</dbReference>
<name>A0A6S6SEC5_9BACT</name>
<dbReference type="EMBL" id="CACVAQ010000090">
    <property type="protein sequence ID" value="CAA6803727.1"/>
    <property type="molecule type" value="Genomic_DNA"/>
</dbReference>
<dbReference type="InterPro" id="IPR009003">
    <property type="entry name" value="Peptidase_S1_PA"/>
</dbReference>
<keyword evidence="2" id="KW-0732">Signal</keyword>
<dbReference type="SUPFAM" id="SSF49899">
    <property type="entry name" value="Concanavalin A-like lectins/glucanases"/>
    <property type="match status" value="1"/>
</dbReference>
<dbReference type="Gene3D" id="2.40.10.10">
    <property type="entry name" value="Trypsin-like serine proteases"/>
    <property type="match status" value="2"/>
</dbReference>
<protein>
    <submittedName>
        <fullName evidence="4">Serine protease</fullName>
    </submittedName>
</protein>
<dbReference type="Pfam" id="PF00629">
    <property type="entry name" value="MAM"/>
    <property type="match status" value="1"/>
</dbReference>
<dbReference type="InterPro" id="IPR026444">
    <property type="entry name" value="Secre_tail"/>
</dbReference>
<evidence type="ECO:0000256" key="1">
    <source>
        <dbReference type="SAM" id="MobiDB-lite"/>
    </source>
</evidence>
<dbReference type="PANTHER" id="PTHR36234:SF5">
    <property type="entry name" value="LYSYL ENDOPEPTIDASE"/>
    <property type="match status" value="1"/>
</dbReference>
<dbReference type="InterPro" id="IPR013320">
    <property type="entry name" value="ConA-like_dom_sf"/>
</dbReference>
<organism evidence="4">
    <name type="scientific">uncultured Aureispira sp</name>
    <dbReference type="NCBI Taxonomy" id="1331704"/>
    <lineage>
        <taxon>Bacteria</taxon>
        <taxon>Pseudomonadati</taxon>
        <taxon>Bacteroidota</taxon>
        <taxon>Saprospiria</taxon>
        <taxon>Saprospirales</taxon>
        <taxon>Saprospiraceae</taxon>
        <taxon>Aureispira</taxon>
        <taxon>environmental samples</taxon>
    </lineage>
</organism>
<sequence>MKKLLFFLLFVSSSLAYGQSTLTGVTHSSQNQLEVANKPLKIGDETSLDIKTLHPYNTAGTTGVIFEQEFYSKKSSYIKLYFKNFNLAPGDYVEITAPNIGESIIYGGQGKIIDANLNTVSDFWTKVLMDERVVVRLHAQNASNYYGFDIARVAYGYPQAQINALLAQEKAICGGDEKEPIICYNGTTMYDKGRAVCRLLINGSGLCTGWLLGCEGELMTNNHCIGSASDAANTDFMFNYQYTNCNGSGNSTTNTVASTSTFIKTNATLDYTLVKLPVNPTSTYGYLSLSSVAPVVNDRIYIVGHPGGRRKEITVTTDQGGDANGNAIVNQVNTNGIRYYADTEGGSSGSPVLDYNSNLVVAIHNTGGCMNGSYGRSDKLIASIGSDMPNCGVDNGGGTTPPAASCGSSISSFPYTESFENTLGDWTQDSGDDFDWATRSGSTPSSNTGPSAANSGSYYIYMESSSPNYSTKQAILNSPCFDLSGLSAPVLSFDYHMYGTSAMGNLKLEASTDGTSWTTIWSNAGNQGNSWETANVNLSAYASQTELKLRFNGTTGTTWQGDMAVDAFSITGSTACVGTQLSLTFDNYPAETSWSINNSAGAVVASGGTYSGQTSGSTLVINECLDAGCYSFTINDSYGDGICCAYGNGSYTLSNTASGSTLASGGSFTSSETTSFCVGGNESATAEIASFDNAVEGTFLSVSPNPFTDRLQIQTNIEGLTDYTLVNLQGQIIKTGNIQNKTVVLDDLSRGVYFITFANDKKQLVRKVIKQ</sequence>
<feature type="signal peptide" evidence="2">
    <location>
        <begin position="1"/>
        <end position="18"/>
    </location>
</feature>
<dbReference type="GO" id="GO:0008233">
    <property type="term" value="F:peptidase activity"/>
    <property type="evidence" value="ECO:0007669"/>
    <property type="project" value="UniProtKB-KW"/>
</dbReference>
<dbReference type="SUPFAM" id="SSF50494">
    <property type="entry name" value="Trypsin-like serine proteases"/>
    <property type="match status" value="1"/>
</dbReference>
<evidence type="ECO:0000256" key="2">
    <source>
        <dbReference type="SAM" id="SignalP"/>
    </source>
</evidence>
<accession>A0A6S6SEC5</accession>
<dbReference type="SMART" id="SM00137">
    <property type="entry name" value="MAM"/>
    <property type="match status" value="1"/>
</dbReference>
<evidence type="ECO:0000259" key="3">
    <source>
        <dbReference type="PROSITE" id="PS50060"/>
    </source>
</evidence>
<dbReference type="GO" id="GO:0016020">
    <property type="term" value="C:membrane"/>
    <property type="evidence" value="ECO:0007669"/>
    <property type="project" value="InterPro"/>
</dbReference>
<dbReference type="PANTHER" id="PTHR36234">
    <property type="entry name" value="LYSYL ENDOPEPTIDASE"/>
    <property type="match status" value="1"/>
</dbReference>
<feature type="chain" id="PRO_5028110277" evidence="2">
    <location>
        <begin position="19"/>
        <end position="771"/>
    </location>
</feature>
<dbReference type="NCBIfam" id="TIGR04183">
    <property type="entry name" value="Por_Secre_tail"/>
    <property type="match status" value="1"/>
</dbReference>
<dbReference type="GO" id="GO:0006508">
    <property type="term" value="P:proteolysis"/>
    <property type="evidence" value="ECO:0007669"/>
    <property type="project" value="UniProtKB-KW"/>
</dbReference>
<dbReference type="PROSITE" id="PS50060">
    <property type="entry name" value="MAM_2"/>
    <property type="match status" value="1"/>
</dbReference>
<keyword evidence="4" id="KW-0645">Protease</keyword>
<gene>
    <name evidence="4" type="ORF">HELGO_WM32867</name>
</gene>
<dbReference type="AlphaFoldDB" id="A0A6S6SEC5"/>
<dbReference type="InterPro" id="IPR043504">
    <property type="entry name" value="Peptidase_S1_PA_chymotrypsin"/>
</dbReference>
<evidence type="ECO:0000313" key="4">
    <source>
        <dbReference type="EMBL" id="CAA6803727.1"/>
    </source>
</evidence>
<keyword evidence="4" id="KW-0378">Hydrolase</keyword>
<proteinExistence type="predicted"/>
<reference evidence="4" key="1">
    <citation type="submission" date="2020-01" db="EMBL/GenBank/DDBJ databases">
        <authorList>
            <person name="Meier V. D."/>
            <person name="Meier V D."/>
        </authorList>
    </citation>
    <scope>NUCLEOTIDE SEQUENCE</scope>
    <source>
        <strain evidence="4">HLG_WM_MAG_10</strain>
    </source>
</reference>
<dbReference type="InterPro" id="IPR000998">
    <property type="entry name" value="MAM_dom"/>
</dbReference>
<feature type="compositionally biased region" description="Low complexity" evidence="1">
    <location>
        <begin position="440"/>
        <end position="451"/>
    </location>
</feature>
<dbReference type="GO" id="GO:0004553">
    <property type="term" value="F:hydrolase activity, hydrolyzing O-glycosyl compounds"/>
    <property type="evidence" value="ECO:0007669"/>
    <property type="project" value="UniProtKB-ARBA"/>
</dbReference>
<dbReference type="GO" id="GO:0005975">
    <property type="term" value="P:carbohydrate metabolic process"/>
    <property type="evidence" value="ECO:0007669"/>
    <property type="project" value="UniProtKB-ARBA"/>
</dbReference>
<feature type="domain" description="MAM" evidence="3">
    <location>
        <begin position="415"/>
        <end position="578"/>
    </location>
</feature>
<dbReference type="CDD" id="cd06263">
    <property type="entry name" value="MAM"/>
    <property type="match status" value="1"/>
</dbReference>
<dbReference type="Gene3D" id="2.60.120.200">
    <property type="match status" value="1"/>
</dbReference>
<feature type="region of interest" description="Disordered" evidence="1">
    <location>
        <begin position="430"/>
        <end position="451"/>
    </location>
</feature>